<dbReference type="RefSeq" id="WP_394314831.1">
    <property type="nucleotide sequence ID" value="NZ_JBHGPK010000026.1"/>
</dbReference>
<evidence type="ECO:0000313" key="2">
    <source>
        <dbReference type="Proteomes" id="UP001595190"/>
    </source>
</evidence>
<organism evidence="1 2">
    <name type="scientific">Labrys neptuniae</name>
    <dbReference type="NCBI Taxonomy" id="376174"/>
    <lineage>
        <taxon>Bacteria</taxon>
        <taxon>Pseudomonadati</taxon>
        <taxon>Pseudomonadota</taxon>
        <taxon>Alphaproteobacteria</taxon>
        <taxon>Hyphomicrobiales</taxon>
        <taxon>Xanthobacteraceae</taxon>
        <taxon>Labrys</taxon>
    </lineage>
</organism>
<reference evidence="1 2" key="1">
    <citation type="submission" date="2024-09" db="EMBL/GenBank/DDBJ databases">
        <title>Description of Labrys sedimenti sp. nov., isolated from a diclofenac-degrading enrichment culture, and genome-based reclassification of Labrys portucalensis as a later heterotypic synonym of Labrys neptuniae.</title>
        <authorList>
            <person name="Tancsics A."/>
            <person name="Csepanyi A."/>
        </authorList>
    </citation>
    <scope>NUCLEOTIDE SEQUENCE [LARGE SCALE GENOMIC DNA]</scope>
    <source>
        <strain evidence="1 2">LMG 23412</strain>
    </source>
</reference>
<accession>A0ABV6ZPC2</accession>
<sequence>MLVLLDVRWERAREQYTTRVSDGCIAPNCDVHEPAARAGLHSYDQPANKAASIAVARRGIGRRAFGARVQSDVRKLTSRFTGHRVLVRDHGIDRLDRGFAAKRQCPDRTAEVMARRIDIDATGAVDQREADLRFEGNRQVILRQVEVPIR</sequence>
<protein>
    <submittedName>
        <fullName evidence="1">Uncharacterized protein</fullName>
    </submittedName>
</protein>
<comment type="caution">
    <text evidence="1">The sequence shown here is derived from an EMBL/GenBank/DDBJ whole genome shotgun (WGS) entry which is preliminary data.</text>
</comment>
<dbReference type="Proteomes" id="UP001595190">
    <property type="component" value="Unassembled WGS sequence"/>
</dbReference>
<name>A0ABV6ZPC2_9HYPH</name>
<proteinExistence type="predicted"/>
<evidence type="ECO:0000313" key="1">
    <source>
        <dbReference type="EMBL" id="MFC2254052.1"/>
    </source>
</evidence>
<gene>
    <name evidence="1" type="ORF">ACETRX_30780</name>
</gene>
<dbReference type="EMBL" id="JBHGPK010000026">
    <property type="protein sequence ID" value="MFC2254052.1"/>
    <property type="molecule type" value="Genomic_DNA"/>
</dbReference>